<accession>A0ACC0V5W5</accession>
<dbReference type="EMBL" id="CM047942">
    <property type="protein sequence ID" value="KAI9901310.1"/>
    <property type="molecule type" value="Genomic_DNA"/>
</dbReference>
<comment type="caution">
    <text evidence="1">The sequence shown here is derived from an EMBL/GenBank/DDBJ whole genome shotgun (WGS) entry which is preliminary data.</text>
</comment>
<sequence length="553" mass="60794">MQLNVISSLALSLGLGYGSVAAAEEVRNIAIIGAGAAGSSTAYHLHRYASQEGLPVNVTIFEKTSHVGGRTLTVNAWGSPNEPIELGASIFVEMNEILYNATKAFKLPLGGKPHAAEEESSTLGQDTTAIWDGENIVYQSDRDGSWWWDAAKLWWKYGMAPYKAVKLVKEVVGQFLQLYEEPWFPFRSLTQRAFELGLEKVTAVTGEQFLDQKGINPEFSREIIQAATRVNYASNLAYIHGLEAMVSFATDGAVSIFGGNWQIFDNMVKASNSILLRQTKVSSITLADKDGPDSPPKYRLKTKHVKTEDSSDEEYPIVFDNVVIASPWQFSDIDADTDVIQHKIDEIPYMKLHVTLFTSPYRLRSGFFGLDPGTQAPSTVYTTLGKDETPQQGADGVGRSGFYSISKLRTAVNPETRRLEFVYKIFSPKEVTSEFLTDILGAAVPSTFTATTTGGEGTDGVSPISWYYPHWFYSYPVELPRVTFQDPILGDGLYYTSGIESFISTMETSALMGMNVARLIADDAAGVTRGNAILEEEDDDDATLRGKVVGDEL</sequence>
<gene>
    <name evidence="1" type="ORF">N3K66_003127</name>
</gene>
<organism evidence="1 2">
    <name type="scientific">Trichothecium roseum</name>
    <dbReference type="NCBI Taxonomy" id="47278"/>
    <lineage>
        <taxon>Eukaryota</taxon>
        <taxon>Fungi</taxon>
        <taxon>Dikarya</taxon>
        <taxon>Ascomycota</taxon>
        <taxon>Pezizomycotina</taxon>
        <taxon>Sordariomycetes</taxon>
        <taxon>Hypocreomycetidae</taxon>
        <taxon>Hypocreales</taxon>
        <taxon>Hypocreales incertae sedis</taxon>
        <taxon>Trichothecium</taxon>
    </lineage>
</organism>
<name>A0ACC0V5W5_9HYPO</name>
<evidence type="ECO:0000313" key="1">
    <source>
        <dbReference type="EMBL" id="KAI9901310.1"/>
    </source>
</evidence>
<dbReference type="Proteomes" id="UP001163324">
    <property type="component" value="Chromosome 3"/>
</dbReference>
<proteinExistence type="predicted"/>
<keyword evidence="2" id="KW-1185">Reference proteome</keyword>
<protein>
    <submittedName>
        <fullName evidence="1">Uncharacterized protein</fullName>
    </submittedName>
</protein>
<reference evidence="1" key="1">
    <citation type="submission" date="2022-10" db="EMBL/GenBank/DDBJ databases">
        <title>Complete Genome of Trichothecium roseum strain YXFP-22015, a Plant Pathogen Isolated from Citrus.</title>
        <authorList>
            <person name="Wang Y."/>
            <person name="Zhu L."/>
        </authorList>
    </citation>
    <scope>NUCLEOTIDE SEQUENCE</scope>
    <source>
        <strain evidence="1">YXFP-22015</strain>
    </source>
</reference>
<evidence type="ECO:0000313" key="2">
    <source>
        <dbReference type="Proteomes" id="UP001163324"/>
    </source>
</evidence>